<dbReference type="STRING" id="1586287.BBK82_08025"/>
<dbReference type="Proteomes" id="UP000093053">
    <property type="component" value="Chromosome"/>
</dbReference>
<gene>
    <name evidence="2" type="ORF">BBK82_08025</name>
</gene>
<feature type="compositionally biased region" description="Basic residues" evidence="1">
    <location>
        <begin position="329"/>
        <end position="339"/>
    </location>
</feature>
<evidence type="ECO:0000313" key="3">
    <source>
        <dbReference type="Proteomes" id="UP000093053"/>
    </source>
</evidence>
<feature type="compositionally biased region" description="Polar residues" evidence="1">
    <location>
        <begin position="302"/>
        <end position="314"/>
    </location>
</feature>
<sequence>MTISAHLGAWVAPHPSELPDLRIQMCEQVLQPPHSREFMMRVVGGSSPLIPTISGPPEETAGIDIMGGMLMARSEQRRLRQAQLYWVDEDMTSLALAAAATPSHEPVRARRMPAEAGLMLFAHPIGSHDVDLAAALTSPWTTAAPDLDEELRLTFPVVGVSWSRWSPADLDLDGAPGRIRWTPRTPQGAAPLTPEFDGVWLTFWTTGSKGWDSLPLDRPLAIDNHSGGTLTAVDLVARETLAGFARLQTYDELVLRFDQPLPRPDPDNGSQWAHVVYTAWQLMGQTGNAQLTERKPCPVHVTASNATGEPTSSGPAPCSWFECTPATGPRRKPAPRTRQPRTVAARRNGPAAGRSAPTGATPASTPAPTPTADANTRSESCPPTSKGLPTSPWSRRTGCTSGTHRLHRNRDVPRPPEPSNVCPLQVSESMMRKPFPYSLDDDTAAETYVREALRRSQRGNWPALLADDRAVQTYRVLRRIESGAVQTRVHHREAIKQAEADRDADLISAAQYAEKYREYGQWRERSVVFDAVLRQYLDMAVDQVRAIRRDAVAESLRQVLLTLAVAVEEHRDAHSGEESLADTALWARLRLLPWPTATGAERRVLADAVATERARRGPARRASEDPIQFEGLPVFGETVDVVDLLLDVTDHTRPTCNRTELAELWKQRTPDLLDSAAAQVTAARQKGSYPTHRLRRALLFLEGLDLISRVSDEGGAEVVVTDRTRLVELRRRWDEQQFGLDDLAP</sequence>
<dbReference type="KEGG" id="led:BBK82_08025"/>
<evidence type="ECO:0000313" key="2">
    <source>
        <dbReference type="EMBL" id="ANZ36024.1"/>
    </source>
</evidence>
<feature type="compositionally biased region" description="Low complexity" evidence="1">
    <location>
        <begin position="355"/>
        <end position="372"/>
    </location>
</feature>
<feature type="region of interest" description="Disordered" evidence="1">
    <location>
        <begin position="302"/>
        <end position="420"/>
    </location>
</feature>
<name>A0A1B2HE66_9PSEU</name>
<dbReference type="EMBL" id="CP016793">
    <property type="protein sequence ID" value="ANZ36024.1"/>
    <property type="molecule type" value="Genomic_DNA"/>
</dbReference>
<proteinExistence type="predicted"/>
<feature type="compositionally biased region" description="Polar residues" evidence="1">
    <location>
        <begin position="373"/>
        <end position="403"/>
    </location>
</feature>
<accession>A0A1B2HE66</accession>
<keyword evidence="3" id="KW-1185">Reference proteome</keyword>
<protein>
    <submittedName>
        <fullName evidence="2">Uncharacterized protein</fullName>
    </submittedName>
</protein>
<dbReference type="AlphaFoldDB" id="A0A1B2HE66"/>
<organism evidence="2 3">
    <name type="scientific">Lentzea guizhouensis</name>
    <dbReference type="NCBI Taxonomy" id="1586287"/>
    <lineage>
        <taxon>Bacteria</taxon>
        <taxon>Bacillati</taxon>
        <taxon>Actinomycetota</taxon>
        <taxon>Actinomycetes</taxon>
        <taxon>Pseudonocardiales</taxon>
        <taxon>Pseudonocardiaceae</taxon>
        <taxon>Lentzea</taxon>
    </lineage>
</organism>
<evidence type="ECO:0000256" key="1">
    <source>
        <dbReference type="SAM" id="MobiDB-lite"/>
    </source>
</evidence>
<reference evidence="2 3" key="1">
    <citation type="submission" date="2016-07" db="EMBL/GenBank/DDBJ databases">
        <title>Complete genome sequence of the Lentzea guizhouensis DHS C013.</title>
        <authorList>
            <person name="Cao C."/>
        </authorList>
    </citation>
    <scope>NUCLEOTIDE SEQUENCE [LARGE SCALE GENOMIC DNA]</scope>
    <source>
        <strain evidence="2 3">DHS C013</strain>
    </source>
</reference>